<keyword evidence="1 2" id="KW-0456">Lyase</keyword>
<dbReference type="InterPro" id="IPR024083">
    <property type="entry name" value="Fumarase/histidase_N"/>
</dbReference>
<dbReference type="PANTHER" id="PTHR10362">
    <property type="entry name" value="HISTIDINE AMMONIA-LYASE"/>
    <property type="match status" value="1"/>
</dbReference>
<evidence type="ECO:0000256" key="1">
    <source>
        <dbReference type="ARBA" id="ARBA00023239"/>
    </source>
</evidence>
<dbReference type="Gene3D" id="1.20.200.10">
    <property type="entry name" value="Fumarase/aspartase (Central domain)"/>
    <property type="match status" value="1"/>
</dbReference>
<keyword evidence="3" id="KW-1185">Reference proteome</keyword>
<dbReference type="RefSeq" id="WP_184233373.1">
    <property type="nucleotide sequence ID" value="NZ_JACHMJ010000001.1"/>
</dbReference>
<dbReference type="SUPFAM" id="SSF48557">
    <property type="entry name" value="L-aspartase-like"/>
    <property type="match status" value="1"/>
</dbReference>
<dbReference type="GO" id="GO:0004397">
    <property type="term" value="F:histidine ammonia-lyase activity"/>
    <property type="evidence" value="ECO:0007669"/>
    <property type="project" value="UniProtKB-EC"/>
</dbReference>
<organism evidence="2 3">
    <name type="scientific">Conyzicola lurida</name>
    <dbReference type="NCBI Taxonomy" id="1172621"/>
    <lineage>
        <taxon>Bacteria</taxon>
        <taxon>Bacillati</taxon>
        <taxon>Actinomycetota</taxon>
        <taxon>Actinomycetes</taxon>
        <taxon>Micrococcales</taxon>
        <taxon>Microbacteriaceae</taxon>
        <taxon>Conyzicola</taxon>
    </lineage>
</organism>
<proteinExistence type="predicted"/>
<accession>A0A841AKE8</accession>
<name>A0A841AKE8_9MICO</name>
<dbReference type="EMBL" id="JACHMJ010000001">
    <property type="protein sequence ID" value="MBB5842191.1"/>
    <property type="molecule type" value="Genomic_DNA"/>
</dbReference>
<reference evidence="2 3" key="1">
    <citation type="submission" date="2020-08" db="EMBL/GenBank/DDBJ databases">
        <title>Sequencing the genomes of 1000 actinobacteria strains.</title>
        <authorList>
            <person name="Klenk H.-P."/>
        </authorList>
    </citation>
    <scope>NUCLEOTIDE SEQUENCE [LARGE SCALE GENOMIC DNA]</scope>
    <source>
        <strain evidence="2 3">DSM 105784</strain>
    </source>
</reference>
<protein>
    <submittedName>
        <fullName evidence="2">Histidine ammonia-lyase</fullName>
        <ecNumber evidence="2">4.3.1.3</ecNumber>
    </submittedName>
</protein>
<comment type="caution">
    <text evidence="2">The sequence shown here is derived from an EMBL/GenBank/DDBJ whole genome shotgun (WGS) entry which is preliminary data.</text>
</comment>
<evidence type="ECO:0000313" key="3">
    <source>
        <dbReference type="Proteomes" id="UP000536685"/>
    </source>
</evidence>
<evidence type="ECO:0000313" key="2">
    <source>
        <dbReference type="EMBL" id="MBB5842191.1"/>
    </source>
</evidence>
<dbReference type="InterPro" id="IPR008948">
    <property type="entry name" value="L-Aspartase-like"/>
</dbReference>
<sequence>MPILSRQAITTADVVAVSREAARVGFASILERDLQASRDVVEDVLAAGLPVYGLNTELGAGRNVVVSNDTLEEYQRRTIRNSGGGIGAPLSFEQTRAVIFARLAGFSRGGAGVTVALAAQYRELLNRDVYPLVPRTGSVGAADLTQLAAIAAVATGTGFAFVDGAVVPGADALAAVGLEPVTLQPHEAIAALSANSYSIGVASLVLDDLRGLARAADLTVALSLVALAGHGAGGNLSPFDERIQAAHAVGPQAVSAGRIRSLLASSSLAAGVTSTQDAISFRSVPQVHGSFGVAIARLSQALELELNSRTENPLVDVASQSLVSGGNFFALELALALENLRVVVGHVAAMSERRISQLSTLGVALRRSGSAVVPGLLWYSAAAELSEIRHLAGAVTLSGSSLSEGVEDHSSNAVLALQALERSVELLGSILAIEAACAVELIEVGEADAGELLAPVVADVGESLRFESPLADRVSAVLSRLVSFGR</sequence>
<dbReference type="Pfam" id="PF00221">
    <property type="entry name" value="Lyase_aromatic"/>
    <property type="match status" value="1"/>
</dbReference>
<dbReference type="InterPro" id="IPR001106">
    <property type="entry name" value="Aromatic_Lyase"/>
</dbReference>
<dbReference type="CDD" id="cd00332">
    <property type="entry name" value="PAL-HAL"/>
    <property type="match status" value="1"/>
</dbReference>
<dbReference type="Proteomes" id="UP000536685">
    <property type="component" value="Unassembled WGS sequence"/>
</dbReference>
<dbReference type="Gene3D" id="1.10.275.10">
    <property type="entry name" value="Fumarase/aspartase (N-terminal domain)"/>
    <property type="match status" value="1"/>
</dbReference>
<gene>
    <name evidence="2" type="ORF">HD599_000514</name>
</gene>
<dbReference type="AlphaFoldDB" id="A0A841AKE8"/>
<dbReference type="EC" id="4.3.1.3" evidence="2"/>